<sequence length="107" mass="12259">MNSKTKAQALQEKLNESLREIYTLSLRADEQIEQYKMDDQGKFSAIFQKDSGFNAQADHFLPYLIEVSEDVQALDNSSDEELTAKLQPILHKIQLMSEVLQKFHAIA</sequence>
<name>A0ABY6GTA5_9GAMM</name>
<dbReference type="Proteomes" id="UP001163255">
    <property type="component" value="Chromosome"/>
</dbReference>
<dbReference type="RefSeq" id="WP_262598277.1">
    <property type="nucleotide sequence ID" value="NZ_CP103300.1"/>
</dbReference>
<evidence type="ECO:0008006" key="3">
    <source>
        <dbReference type="Google" id="ProtNLM"/>
    </source>
</evidence>
<evidence type="ECO:0000313" key="1">
    <source>
        <dbReference type="EMBL" id="UYM15998.1"/>
    </source>
</evidence>
<evidence type="ECO:0000313" key="2">
    <source>
        <dbReference type="Proteomes" id="UP001163255"/>
    </source>
</evidence>
<keyword evidence="2" id="KW-1185">Reference proteome</keyword>
<dbReference type="EMBL" id="CP103300">
    <property type="protein sequence ID" value="UYM15998.1"/>
    <property type="molecule type" value="Genomic_DNA"/>
</dbReference>
<gene>
    <name evidence="1" type="ORF">NX720_24840</name>
</gene>
<organism evidence="1 2">
    <name type="scientific">Endozoicomonas euniceicola</name>
    <dbReference type="NCBI Taxonomy" id="1234143"/>
    <lineage>
        <taxon>Bacteria</taxon>
        <taxon>Pseudomonadati</taxon>
        <taxon>Pseudomonadota</taxon>
        <taxon>Gammaproteobacteria</taxon>
        <taxon>Oceanospirillales</taxon>
        <taxon>Endozoicomonadaceae</taxon>
        <taxon>Endozoicomonas</taxon>
    </lineage>
</organism>
<reference evidence="1" key="1">
    <citation type="submission" date="2022-10" db="EMBL/GenBank/DDBJ databases">
        <title>Completed Genome Sequence of two octocoral isolated bacterium, Endozoicomonas euniceicola EF212T and Endozoicomonas gorgoniicola PS125T.</title>
        <authorList>
            <person name="Chiou Y.-J."/>
            <person name="Chen Y.-H."/>
        </authorList>
    </citation>
    <scope>NUCLEOTIDE SEQUENCE</scope>
    <source>
        <strain evidence="1">EF212</strain>
    </source>
</reference>
<proteinExistence type="predicted"/>
<accession>A0ABY6GTA5</accession>
<protein>
    <recommendedName>
        <fullName evidence="3">Prephenate dehydrogenase</fullName>
    </recommendedName>
</protein>